<keyword evidence="6" id="KW-0256">Endoplasmic reticulum</keyword>
<comment type="subcellular location">
    <subcellularLocation>
        <location evidence="1">Endoplasmic reticulum membrane</location>
        <topology evidence="1">Single-pass type I membrane protein</topology>
    </subcellularLocation>
</comment>
<evidence type="ECO:0000256" key="11">
    <source>
        <dbReference type="SAM" id="SignalP"/>
    </source>
</evidence>
<proteinExistence type="inferred from homology"/>
<evidence type="ECO:0000256" key="4">
    <source>
        <dbReference type="ARBA" id="ARBA00022692"/>
    </source>
</evidence>
<keyword evidence="13" id="KW-1185">Reference proteome</keyword>
<accession>A0ABP0ZG68</accession>
<feature type="chain" id="PRO_5045666268" description="Protein BIG1" evidence="11">
    <location>
        <begin position="18"/>
        <end position="316"/>
    </location>
</feature>
<feature type="signal peptide" evidence="11">
    <location>
        <begin position="1"/>
        <end position="17"/>
    </location>
</feature>
<evidence type="ECO:0000313" key="12">
    <source>
        <dbReference type="EMBL" id="CAK9435667.1"/>
    </source>
</evidence>
<keyword evidence="4 10" id="KW-0812">Transmembrane</keyword>
<evidence type="ECO:0000256" key="6">
    <source>
        <dbReference type="ARBA" id="ARBA00022824"/>
    </source>
</evidence>
<keyword evidence="7 10" id="KW-1133">Transmembrane helix</keyword>
<reference evidence="12 13" key="1">
    <citation type="submission" date="2024-03" db="EMBL/GenBank/DDBJ databases">
        <authorList>
            <person name="Brejova B."/>
        </authorList>
    </citation>
    <scope>NUCLEOTIDE SEQUENCE [LARGE SCALE GENOMIC DNA]</scope>
    <source>
        <strain evidence="12 13">CBS 14171</strain>
    </source>
</reference>
<gene>
    <name evidence="12" type="ORF">LODBEIA_P03940</name>
</gene>
<dbReference type="PANTHER" id="PTHR28285">
    <property type="entry name" value="PROTEIN BIG1"/>
    <property type="match status" value="1"/>
</dbReference>
<name>A0ABP0ZG68_9ASCO</name>
<evidence type="ECO:0000256" key="5">
    <source>
        <dbReference type="ARBA" id="ARBA00022729"/>
    </source>
</evidence>
<organism evidence="12 13">
    <name type="scientific">Lodderomyces beijingensis</name>
    <dbReference type="NCBI Taxonomy" id="1775926"/>
    <lineage>
        <taxon>Eukaryota</taxon>
        <taxon>Fungi</taxon>
        <taxon>Dikarya</taxon>
        <taxon>Ascomycota</taxon>
        <taxon>Saccharomycotina</taxon>
        <taxon>Pichiomycetes</taxon>
        <taxon>Debaryomycetaceae</taxon>
        <taxon>Candida/Lodderomyces clade</taxon>
        <taxon>Lodderomyces</taxon>
    </lineage>
</organism>
<evidence type="ECO:0000256" key="8">
    <source>
        <dbReference type="ARBA" id="ARBA00023136"/>
    </source>
</evidence>
<dbReference type="Proteomes" id="UP001497383">
    <property type="component" value="Chromosome 1"/>
</dbReference>
<evidence type="ECO:0000313" key="13">
    <source>
        <dbReference type="Proteomes" id="UP001497383"/>
    </source>
</evidence>
<evidence type="ECO:0000256" key="2">
    <source>
        <dbReference type="ARBA" id="ARBA00008203"/>
    </source>
</evidence>
<comment type="similarity">
    <text evidence="2">Belongs to the BIG1 family.</text>
</comment>
<evidence type="ECO:0000256" key="7">
    <source>
        <dbReference type="ARBA" id="ARBA00022989"/>
    </source>
</evidence>
<evidence type="ECO:0000256" key="3">
    <source>
        <dbReference type="ARBA" id="ARBA00022089"/>
    </source>
</evidence>
<evidence type="ECO:0000256" key="1">
    <source>
        <dbReference type="ARBA" id="ARBA00004115"/>
    </source>
</evidence>
<dbReference type="GeneID" id="92205590"/>
<evidence type="ECO:0000256" key="9">
    <source>
        <dbReference type="ARBA" id="ARBA00023316"/>
    </source>
</evidence>
<keyword evidence="8 10" id="KW-0472">Membrane</keyword>
<keyword evidence="5 11" id="KW-0732">Signal</keyword>
<dbReference type="EMBL" id="OZ022405">
    <property type="protein sequence ID" value="CAK9435667.1"/>
    <property type="molecule type" value="Genomic_DNA"/>
</dbReference>
<dbReference type="PANTHER" id="PTHR28285:SF1">
    <property type="entry name" value="PROTEIN BIG1"/>
    <property type="match status" value="1"/>
</dbReference>
<dbReference type="InterPro" id="IPR037654">
    <property type="entry name" value="Big1"/>
</dbReference>
<protein>
    <recommendedName>
        <fullName evidence="3">Protein BIG1</fullName>
    </recommendedName>
</protein>
<sequence>MISLIITLALLIPFITCGITPVLIASHKLVPNLNTEISDSNINPHNTSSVTNLLKKLVTQCSSDAYLIVDQPGLTYKDLTKSKGENWPYLRNYLYMSSSIVGLPKVDTGIDWDYIEKYIIKTCDAETLRVHQGEAADYYDIRTRVIRMTLDPLPDVNREQAIREHDQLIRKNLRKLPSPHYTLILTSSNPGIVHPVPEFVARRNPENFEIFSDIVHDAQHNGGVEKNDRFHKPEPNWNSVRDSNGRYFENKKKDELHLFDSELWAKNEKLVTTVLVMVLSLFMIKTFSVVNSIKRKVIEWRTPSSGGYIAMDKKRK</sequence>
<feature type="transmembrane region" description="Helical" evidence="10">
    <location>
        <begin position="270"/>
        <end position="290"/>
    </location>
</feature>
<keyword evidence="9" id="KW-0961">Cell wall biogenesis/degradation</keyword>
<evidence type="ECO:0000256" key="10">
    <source>
        <dbReference type="SAM" id="Phobius"/>
    </source>
</evidence>
<dbReference type="RefSeq" id="XP_066827332.1">
    <property type="nucleotide sequence ID" value="XM_066974105.1"/>
</dbReference>